<name>A0A0F9A811_9ZZZZ</name>
<gene>
    <name evidence="1" type="ORF">LCGC14_2604520</name>
</gene>
<accession>A0A0F9A811</accession>
<comment type="caution">
    <text evidence="1">The sequence shown here is derived from an EMBL/GenBank/DDBJ whole genome shotgun (WGS) entry which is preliminary data.</text>
</comment>
<reference evidence="1" key="1">
    <citation type="journal article" date="2015" name="Nature">
        <title>Complex archaea that bridge the gap between prokaryotes and eukaryotes.</title>
        <authorList>
            <person name="Spang A."/>
            <person name="Saw J.H."/>
            <person name="Jorgensen S.L."/>
            <person name="Zaremba-Niedzwiedzka K."/>
            <person name="Martijn J."/>
            <person name="Lind A.E."/>
            <person name="van Eijk R."/>
            <person name="Schleper C."/>
            <person name="Guy L."/>
            <person name="Ettema T.J."/>
        </authorList>
    </citation>
    <scope>NUCLEOTIDE SEQUENCE</scope>
</reference>
<organism evidence="1">
    <name type="scientific">marine sediment metagenome</name>
    <dbReference type="NCBI Taxonomy" id="412755"/>
    <lineage>
        <taxon>unclassified sequences</taxon>
        <taxon>metagenomes</taxon>
        <taxon>ecological metagenomes</taxon>
    </lineage>
</organism>
<dbReference type="AlphaFoldDB" id="A0A0F9A811"/>
<proteinExistence type="predicted"/>
<protein>
    <submittedName>
        <fullName evidence="1">Uncharacterized protein</fullName>
    </submittedName>
</protein>
<sequence>MEDKICEDCVYWDPNAAVHNDCGVCNRYPPQIATIDSEGMGKGFRPMTKSLESCGEFKKAKASNATATGY</sequence>
<dbReference type="EMBL" id="LAZR01044050">
    <property type="protein sequence ID" value="KKL05590.1"/>
    <property type="molecule type" value="Genomic_DNA"/>
</dbReference>
<evidence type="ECO:0000313" key="1">
    <source>
        <dbReference type="EMBL" id="KKL05590.1"/>
    </source>
</evidence>